<organism evidence="5 6">
    <name type="scientific">Triparma strigata</name>
    <dbReference type="NCBI Taxonomy" id="1606541"/>
    <lineage>
        <taxon>Eukaryota</taxon>
        <taxon>Sar</taxon>
        <taxon>Stramenopiles</taxon>
        <taxon>Ochrophyta</taxon>
        <taxon>Bolidophyceae</taxon>
        <taxon>Parmales</taxon>
        <taxon>Triparmaceae</taxon>
        <taxon>Triparma</taxon>
    </lineage>
</organism>
<dbReference type="InterPro" id="IPR029063">
    <property type="entry name" value="SAM-dependent_MTases_sf"/>
</dbReference>
<dbReference type="GO" id="GO:0008757">
    <property type="term" value="F:S-adenosylmethionine-dependent methyltransferase activity"/>
    <property type="evidence" value="ECO:0007669"/>
    <property type="project" value="UniProtKB-ARBA"/>
</dbReference>
<gene>
    <name evidence="5" type="ORF">TrST_g2980</name>
</gene>
<dbReference type="GO" id="GO:0008173">
    <property type="term" value="F:RNA methyltransferase activity"/>
    <property type="evidence" value="ECO:0007669"/>
    <property type="project" value="UniProtKB-ARBA"/>
</dbReference>
<evidence type="ECO:0000256" key="4">
    <source>
        <dbReference type="PIRNR" id="PIRNR037755"/>
    </source>
</evidence>
<dbReference type="OrthoDB" id="417697at2759"/>
<dbReference type="SUPFAM" id="SSF53335">
    <property type="entry name" value="S-adenosyl-L-methionine-dependent methyltransferases"/>
    <property type="match status" value="1"/>
</dbReference>
<dbReference type="Proteomes" id="UP001165085">
    <property type="component" value="Unassembled WGS sequence"/>
</dbReference>
<reference evidence="6" key="1">
    <citation type="journal article" date="2023" name="Commun. Biol.">
        <title>Genome analysis of Parmales, the sister group of diatoms, reveals the evolutionary specialization of diatoms from phago-mixotrophs to photoautotrophs.</title>
        <authorList>
            <person name="Ban H."/>
            <person name="Sato S."/>
            <person name="Yoshikawa S."/>
            <person name="Yamada K."/>
            <person name="Nakamura Y."/>
            <person name="Ichinomiya M."/>
            <person name="Sato N."/>
            <person name="Blanc-Mathieu R."/>
            <person name="Endo H."/>
            <person name="Kuwata A."/>
            <person name="Ogata H."/>
        </authorList>
    </citation>
    <scope>NUCLEOTIDE SEQUENCE [LARGE SCALE GENOMIC DNA]</scope>
    <source>
        <strain evidence="6">NIES 3701</strain>
    </source>
</reference>
<evidence type="ECO:0000256" key="1">
    <source>
        <dbReference type="ARBA" id="ARBA00009725"/>
    </source>
</evidence>
<evidence type="ECO:0000313" key="6">
    <source>
        <dbReference type="Proteomes" id="UP001165085"/>
    </source>
</evidence>
<comment type="function">
    <text evidence="4">S-adenosyl-L-methionine-dependent methyltransferase.</text>
</comment>
<evidence type="ECO:0000256" key="2">
    <source>
        <dbReference type="ARBA" id="ARBA00022603"/>
    </source>
</evidence>
<comment type="caution">
    <text evidence="5">The sequence shown here is derived from an EMBL/GenBank/DDBJ whole genome shotgun (WGS) entry which is preliminary data.</text>
</comment>
<dbReference type="Gene3D" id="3.40.50.150">
    <property type="entry name" value="Vaccinia Virus protein VP39"/>
    <property type="match status" value="1"/>
</dbReference>
<keyword evidence="3 4" id="KW-0808">Transferase</keyword>
<dbReference type="PIRSF" id="PIRSF037755">
    <property type="entry name" value="Mettl2_prd"/>
    <property type="match status" value="1"/>
</dbReference>
<accession>A0A9W7E2E0</accession>
<evidence type="ECO:0000256" key="3">
    <source>
        <dbReference type="ARBA" id="ARBA00022679"/>
    </source>
</evidence>
<name>A0A9W7E2E0_9STRA</name>
<dbReference type="CDD" id="cd02440">
    <property type="entry name" value="AdoMet_MTases"/>
    <property type="match status" value="1"/>
</dbReference>
<dbReference type="PANTHER" id="PTHR22809">
    <property type="entry name" value="METHYLTRANSFERASE-RELATED"/>
    <property type="match status" value="1"/>
</dbReference>
<keyword evidence="6" id="KW-1185">Reference proteome</keyword>
<evidence type="ECO:0000313" key="5">
    <source>
        <dbReference type="EMBL" id="GMH59668.1"/>
    </source>
</evidence>
<dbReference type="GO" id="GO:0032259">
    <property type="term" value="P:methylation"/>
    <property type="evidence" value="ECO:0007669"/>
    <property type="project" value="UniProtKB-KW"/>
</dbReference>
<dbReference type="PANTHER" id="PTHR22809:SF14">
    <property type="entry name" value="TRNA N(3)-METHYLCYTIDINE METHYLTRANSFERASE"/>
    <property type="match status" value="1"/>
</dbReference>
<dbReference type="AlphaFoldDB" id="A0A9W7E2E0"/>
<dbReference type="EMBL" id="BRXY01000060">
    <property type="protein sequence ID" value="GMH59668.1"/>
    <property type="molecule type" value="Genomic_DNA"/>
</dbReference>
<proteinExistence type="inferred from homology"/>
<comment type="similarity">
    <text evidence="1 4">Belongs to the methyltransferase superfamily. METL family.</text>
</comment>
<dbReference type="EC" id="2.1.1.-" evidence="4"/>
<dbReference type="InterPro" id="IPR026113">
    <property type="entry name" value="METTL2/6/8-like"/>
</dbReference>
<sequence length="287" mass="31763">MSAPPPVTYFDDDYNWDDLSTPGNDFMKAVTSHPLPPSSDAAGPKTAWNGFHANHRSATFFRPKRYLSAEFPTAMAMLDSHSTPKIMLEVGCGAGAALFPVLAMSERARTESGSGRGGVKCVAIDVSETAVELLREQKEYEGVKEYVESHVCDIAREPAPVDESSVDVVFLIFCLSAIEPELFPSALKNLHASMKPGGLLCFRDYGKFDMTMLRFSPSQWRGGMTFQRGDGTLSSFFEVSEAERMFQEAGFVVEECKYALVENVNRKTGARLKRCFLHALLRKGMNE</sequence>
<keyword evidence="2 4" id="KW-0489">Methyltransferase</keyword>
<dbReference type="Pfam" id="PF13489">
    <property type="entry name" value="Methyltransf_23"/>
    <property type="match status" value="1"/>
</dbReference>
<protein>
    <recommendedName>
        <fullName evidence="4">tRNA N(3)-methylcytidine methyltransferase</fullName>
        <ecNumber evidence="4">2.1.1.-</ecNumber>
    </recommendedName>
</protein>